<dbReference type="EMBL" id="CAJNOJ010000010">
    <property type="protein sequence ID" value="CAF0780599.1"/>
    <property type="molecule type" value="Genomic_DNA"/>
</dbReference>
<accession>A0A813RCI3</accession>
<proteinExistence type="predicted"/>
<sequence>MNAVRKFLEYKEKEEKNVKRKSVVSYDRVCFVNMPSYLLYFLLILLLSFGAALSRPKMQRITINHHVWEVPNEPGWDEVVKDVELVQQSLSQHPVSRKYLETHSNSAKNILASIFKWG</sequence>
<evidence type="ECO:0000313" key="2">
    <source>
        <dbReference type="EMBL" id="CAF0780599.1"/>
    </source>
</evidence>
<keyword evidence="1" id="KW-1133">Transmembrane helix</keyword>
<comment type="caution">
    <text evidence="2">The sequence shown here is derived from an EMBL/GenBank/DDBJ whole genome shotgun (WGS) entry which is preliminary data.</text>
</comment>
<protein>
    <submittedName>
        <fullName evidence="2">Uncharacterized protein</fullName>
    </submittedName>
</protein>
<gene>
    <name evidence="2" type="ORF">EDS130_LOCUS3807</name>
</gene>
<reference evidence="2" key="1">
    <citation type="submission" date="2021-02" db="EMBL/GenBank/DDBJ databases">
        <authorList>
            <person name="Nowell W R."/>
        </authorList>
    </citation>
    <scope>NUCLEOTIDE SEQUENCE</scope>
</reference>
<feature type="transmembrane region" description="Helical" evidence="1">
    <location>
        <begin position="37"/>
        <end position="54"/>
    </location>
</feature>
<keyword evidence="1" id="KW-0812">Transmembrane</keyword>
<evidence type="ECO:0000313" key="3">
    <source>
        <dbReference type="Proteomes" id="UP000663852"/>
    </source>
</evidence>
<dbReference type="Proteomes" id="UP000663852">
    <property type="component" value="Unassembled WGS sequence"/>
</dbReference>
<evidence type="ECO:0000256" key="1">
    <source>
        <dbReference type="SAM" id="Phobius"/>
    </source>
</evidence>
<dbReference type="AlphaFoldDB" id="A0A813RCI3"/>
<name>A0A813RCI3_ADIRI</name>
<organism evidence="2 3">
    <name type="scientific">Adineta ricciae</name>
    <name type="common">Rotifer</name>
    <dbReference type="NCBI Taxonomy" id="249248"/>
    <lineage>
        <taxon>Eukaryota</taxon>
        <taxon>Metazoa</taxon>
        <taxon>Spiralia</taxon>
        <taxon>Gnathifera</taxon>
        <taxon>Rotifera</taxon>
        <taxon>Eurotatoria</taxon>
        <taxon>Bdelloidea</taxon>
        <taxon>Adinetida</taxon>
        <taxon>Adinetidae</taxon>
        <taxon>Adineta</taxon>
    </lineage>
</organism>
<keyword evidence="1" id="KW-0472">Membrane</keyword>